<dbReference type="EC" id="3.6.1.66" evidence="10"/>
<dbReference type="PANTHER" id="PTHR11067:SF9">
    <property type="entry name" value="INOSINE TRIPHOSPHATE PYROPHOSPHATASE"/>
    <property type="match status" value="1"/>
</dbReference>
<evidence type="ECO:0000256" key="7">
    <source>
        <dbReference type="ARBA" id="ARBA00023080"/>
    </source>
</evidence>
<evidence type="ECO:0000256" key="9">
    <source>
        <dbReference type="ARBA" id="ARBA00052017"/>
    </source>
</evidence>
<dbReference type="GO" id="GO:0009117">
    <property type="term" value="P:nucleotide metabolic process"/>
    <property type="evidence" value="ECO:0007669"/>
    <property type="project" value="UniProtKB-KW"/>
</dbReference>
<evidence type="ECO:0000256" key="8">
    <source>
        <dbReference type="ARBA" id="ARBA00051875"/>
    </source>
</evidence>
<evidence type="ECO:0000256" key="3">
    <source>
        <dbReference type="ARBA" id="ARBA00022723"/>
    </source>
</evidence>
<comment type="catalytic activity">
    <reaction evidence="10">
        <text>ITP + H2O = IMP + diphosphate + H(+)</text>
        <dbReference type="Rhea" id="RHEA:29399"/>
        <dbReference type="ChEBI" id="CHEBI:15377"/>
        <dbReference type="ChEBI" id="CHEBI:15378"/>
        <dbReference type="ChEBI" id="CHEBI:33019"/>
        <dbReference type="ChEBI" id="CHEBI:58053"/>
        <dbReference type="ChEBI" id="CHEBI:61402"/>
        <dbReference type="EC" id="3.6.1.66"/>
    </reaction>
</comment>
<feature type="binding site" evidence="10">
    <location>
        <begin position="181"/>
        <end position="182"/>
    </location>
    <ligand>
        <name>substrate</name>
    </ligand>
</feature>
<dbReference type="CDD" id="cd00515">
    <property type="entry name" value="HAM1"/>
    <property type="match status" value="1"/>
</dbReference>
<dbReference type="GO" id="GO:0046872">
    <property type="term" value="F:metal ion binding"/>
    <property type="evidence" value="ECO:0007669"/>
    <property type="project" value="UniProtKB-KW"/>
</dbReference>
<sequence length="197" mass="20638">MKICCATHNAGKIRELSGALAEHGITLIAQDAFGVAPPVEDGLTFVENALIKARHAAAASGLPTLADDSGLEVDALGGGPGLHSARFAHADADDRQNRAALLAALAGVPESGRSARFYCVLVYVRHAHDPRPLIADGLWEGRILTAERGTGGFGYDPLFYVPTHDCSAAELDATEKQALSHRGQALRAMSRLLGAHA</sequence>
<dbReference type="GO" id="GO:0000166">
    <property type="term" value="F:nucleotide binding"/>
    <property type="evidence" value="ECO:0007669"/>
    <property type="project" value="UniProtKB-KW"/>
</dbReference>
<feature type="binding site" evidence="10">
    <location>
        <begin position="7"/>
        <end position="12"/>
    </location>
    <ligand>
        <name>substrate</name>
    </ligand>
</feature>
<dbReference type="Pfam" id="PF01725">
    <property type="entry name" value="Ham1p_like"/>
    <property type="match status" value="1"/>
</dbReference>
<dbReference type="Proteomes" id="UP000253250">
    <property type="component" value="Unassembled WGS sequence"/>
</dbReference>
<organism evidence="12 13">
    <name type="scientific">Acidiferrobacter thiooxydans</name>
    <dbReference type="NCBI Taxonomy" id="163359"/>
    <lineage>
        <taxon>Bacteria</taxon>
        <taxon>Pseudomonadati</taxon>
        <taxon>Pseudomonadota</taxon>
        <taxon>Gammaproteobacteria</taxon>
        <taxon>Acidiferrobacterales</taxon>
        <taxon>Acidiferrobacteraceae</taxon>
        <taxon>Acidiferrobacter</taxon>
    </lineage>
</organism>
<gene>
    <name evidence="12" type="primary">rdgB</name>
    <name evidence="12" type="ORF">C4900_14415</name>
</gene>
<dbReference type="Gene3D" id="3.90.950.10">
    <property type="match status" value="1"/>
</dbReference>
<comment type="catalytic activity">
    <reaction evidence="9 10">
        <text>XTP + H2O = XMP + diphosphate + H(+)</text>
        <dbReference type="Rhea" id="RHEA:28610"/>
        <dbReference type="ChEBI" id="CHEBI:15377"/>
        <dbReference type="ChEBI" id="CHEBI:15378"/>
        <dbReference type="ChEBI" id="CHEBI:33019"/>
        <dbReference type="ChEBI" id="CHEBI:57464"/>
        <dbReference type="ChEBI" id="CHEBI:61314"/>
        <dbReference type="EC" id="3.6.1.66"/>
    </reaction>
</comment>
<dbReference type="GO" id="GO:0005829">
    <property type="term" value="C:cytosol"/>
    <property type="evidence" value="ECO:0007669"/>
    <property type="project" value="TreeGrafter"/>
</dbReference>
<dbReference type="NCBIfam" id="TIGR00042">
    <property type="entry name" value="RdgB/HAM1 family non-canonical purine NTP pyrophosphatase"/>
    <property type="match status" value="1"/>
</dbReference>
<dbReference type="InterPro" id="IPR002637">
    <property type="entry name" value="RdgB/HAM1"/>
</dbReference>
<accession>A0A1C2FZY0</accession>
<dbReference type="GO" id="GO:0036220">
    <property type="term" value="F:ITP diphosphatase activity"/>
    <property type="evidence" value="ECO:0007669"/>
    <property type="project" value="UniProtKB-UniRule"/>
</dbReference>
<keyword evidence="4 10" id="KW-0547">Nucleotide-binding</keyword>
<comment type="subunit">
    <text evidence="2 10">Homodimer.</text>
</comment>
<evidence type="ECO:0000313" key="13">
    <source>
        <dbReference type="Proteomes" id="UP000253250"/>
    </source>
</evidence>
<dbReference type="SUPFAM" id="SSF52972">
    <property type="entry name" value="ITPase-like"/>
    <property type="match status" value="1"/>
</dbReference>
<feature type="binding site" evidence="10">
    <location>
        <position position="68"/>
    </location>
    <ligand>
        <name>Mg(2+)</name>
        <dbReference type="ChEBI" id="CHEBI:18420"/>
    </ligand>
</feature>
<comment type="cofactor">
    <cofactor evidence="10">
        <name>Mg(2+)</name>
        <dbReference type="ChEBI" id="CHEBI:18420"/>
    </cofactor>
    <text evidence="10">Binds 1 Mg(2+) ion per subunit.</text>
</comment>
<keyword evidence="5 10" id="KW-0378">Hydrolase</keyword>
<dbReference type="AlphaFoldDB" id="A0A1C2FZY0"/>
<keyword evidence="3 10" id="KW-0479">Metal-binding</keyword>
<dbReference type="InterPro" id="IPR020922">
    <property type="entry name" value="dITP/XTP_pyrophosphatase"/>
</dbReference>
<dbReference type="PANTHER" id="PTHR11067">
    <property type="entry name" value="INOSINE TRIPHOSPHATE PYROPHOSPHATASE/HAM1 PROTEIN"/>
    <property type="match status" value="1"/>
</dbReference>
<dbReference type="GO" id="GO:0035870">
    <property type="term" value="F:dITP diphosphatase activity"/>
    <property type="evidence" value="ECO:0007669"/>
    <property type="project" value="UniProtKB-UniRule"/>
</dbReference>
<evidence type="ECO:0000313" key="12">
    <source>
        <dbReference type="EMBL" id="RCN56923.1"/>
    </source>
</evidence>
<evidence type="ECO:0000256" key="5">
    <source>
        <dbReference type="ARBA" id="ARBA00022801"/>
    </source>
</evidence>
<dbReference type="GO" id="GO:0009146">
    <property type="term" value="P:purine nucleoside triphosphate catabolic process"/>
    <property type="evidence" value="ECO:0007669"/>
    <property type="project" value="UniProtKB-UniRule"/>
</dbReference>
<comment type="catalytic activity">
    <reaction evidence="8 10">
        <text>dITP + H2O = dIMP + diphosphate + H(+)</text>
        <dbReference type="Rhea" id="RHEA:28342"/>
        <dbReference type="ChEBI" id="CHEBI:15377"/>
        <dbReference type="ChEBI" id="CHEBI:15378"/>
        <dbReference type="ChEBI" id="CHEBI:33019"/>
        <dbReference type="ChEBI" id="CHEBI:61194"/>
        <dbReference type="ChEBI" id="CHEBI:61382"/>
        <dbReference type="EC" id="3.6.1.66"/>
    </reaction>
</comment>
<evidence type="ECO:0000256" key="10">
    <source>
        <dbReference type="HAMAP-Rule" id="MF_01405"/>
    </source>
</evidence>
<feature type="binding site" evidence="10">
    <location>
        <position position="176"/>
    </location>
    <ligand>
        <name>substrate</name>
    </ligand>
</feature>
<dbReference type="GO" id="GO:0036222">
    <property type="term" value="F:XTP diphosphatase activity"/>
    <property type="evidence" value="ECO:0007669"/>
    <property type="project" value="UniProtKB-UniRule"/>
</dbReference>
<evidence type="ECO:0000256" key="2">
    <source>
        <dbReference type="ARBA" id="ARBA00011738"/>
    </source>
</evidence>
<feature type="binding site" evidence="10">
    <location>
        <position position="69"/>
    </location>
    <ligand>
        <name>substrate</name>
    </ligand>
</feature>
<reference evidence="12 13" key="1">
    <citation type="submission" date="2018-02" db="EMBL/GenBank/DDBJ databases">
        <title>Insights into the biology of acidophilic members of the Acidiferrobacteraceae family derived from comparative genomic analyses.</title>
        <authorList>
            <person name="Issotta F."/>
            <person name="Thyssen C."/>
            <person name="Mena C."/>
            <person name="Moya A."/>
            <person name="Bellenberg S."/>
            <person name="Sproer C."/>
            <person name="Covarrubias P.C."/>
            <person name="Sand W."/>
            <person name="Quatrini R."/>
            <person name="Vera M."/>
        </authorList>
    </citation>
    <scope>NUCLEOTIDE SEQUENCE [LARGE SCALE GENOMIC DNA]</scope>
    <source>
        <strain evidence="13">m-1</strain>
    </source>
</reference>
<keyword evidence="13" id="KW-1185">Reference proteome</keyword>
<evidence type="ECO:0000256" key="11">
    <source>
        <dbReference type="RuleBase" id="RU003781"/>
    </source>
</evidence>
<dbReference type="OrthoDB" id="9807456at2"/>
<keyword evidence="6 10" id="KW-0460">Magnesium</keyword>
<protein>
    <recommendedName>
        <fullName evidence="10">dITP/XTP pyrophosphatase</fullName>
        <ecNumber evidence="10">3.6.1.66</ecNumber>
    </recommendedName>
    <alternativeName>
        <fullName evidence="10">Non-canonical purine NTP pyrophosphatase</fullName>
    </alternativeName>
    <alternativeName>
        <fullName evidence="10">Non-standard purine NTP pyrophosphatase</fullName>
    </alternativeName>
    <alternativeName>
        <fullName evidence="10">Nucleoside-triphosphate diphosphatase</fullName>
    </alternativeName>
    <alternativeName>
        <fullName evidence="10">Nucleoside-triphosphate pyrophosphatase</fullName>
        <shortName evidence="10">NTPase</shortName>
    </alternativeName>
</protein>
<evidence type="ECO:0000256" key="6">
    <source>
        <dbReference type="ARBA" id="ARBA00022842"/>
    </source>
</evidence>
<dbReference type="STRING" id="163359.A9R16_01200"/>
<comment type="similarity">
    <text evidence="1 10 11">Belongs to the HAM1 NTPase family.</text>
</comment>
<feature type="binding site" evidence="10">
    <location>
        <begin position="153"/>
        <end position="156"/>
    </location>
    <ligand>
        <name>substrate</name>
    </ligand>
</feature>
<keyword evidence="7 10" id="KW-0546">Nucleotide metabolism</keyword>
<dbReference type="RefSeq" id="WP_065971330.1">
    <property type="nucleotide sequence ID" value="NZ_CP080624.1"/>
</dbReference>
<dbReference type="GO" id="GO:0017111">
    <property type="term" value="F:ribonucleoside triphosphate phosphatase activity"/>
    <property type="evidence" value="ECO:0007669"/>
    <property type="project" value="InterPro"/>
</dbReference>
<comment type="function">
    <text evidence="10">Pyrophosphatase that catalyzes the hydrolysis of nucleoside triphosphates to their monophosphate derivatives, with a high preference for the non-canonical purine nucleotides XTP (xanthosine triphosphate), dITP (deoxyinosine triphosphate) and ITP. Seems to function as a house-cleaning enzyme that removes non-canonical purine nucleotides from the nucleotide pool, thus preventing their incorporation into DNA/RNA and avoiding chromosomal lesions.</text>
</comment>
<dbReference type="HAMAP" id="MF_01405">
    <property type="entry name" value="Non_canon_purine_NTPase"/>
    <property type="match status" value="1"/>
</dbReference>
<comment type="caution">
    <text evidence="10">Lacks conserved residue(s) required for the propagation of feature annotation.</text>
</comment>
<feature type="active site" description="Proton acceptor" evidence="10">
    <location>
        <position position="68"/>
    </location>
</feature>
<name>A0A1C2FZY0_9GAMM</name>
<evidence type="ECO:0000256" key="1">
    <source>
        <dbReference type="ARBA" id="ARBA00008023"/>
    </source>
</evidence>
<dbReference type="EMBL" id="PSYR01000002">
    <property type="protein sequence ID" value="RCN56923.1"/>
    <property type="molecule type" value="Genomic_DNA"/>
</dbReference>
<dbReference type="InterPro" id="IPR029001">
    <property type="entry name" value="ITPase-like_fam"/>
</dbReference>
<dbReference type="FunFam" id="3.90.950.10:FF:000001">
    <property type="entry name" value="dITP/XTP pyrophosphatase"/>
    <property type="match status" value="1"/>
</dbReference>
<comment type="caution">
    <text evidence="12">The sequence shown here is derived from an EMBL/GenBank/DDBJ whole genome shotgun (WGS) entry which is preliminary data.</text>
</comment>
<proteinExistence type="inferred from homology"/>
<evidence type="ECO:0000256" key="4">
    <source>
        <dbReference type="ARBA" id="ARBA00022741"/>
    </source>
</evidence>